<sequence>MGTRIEVQDIEDLGCKVHMAALAQRLDPFSPEADGVSPQGVTSESNPSFVIGDPMKKVQWYQQPKRDETNIGGQARTDKTFLTIIQQNAVNGLEVETKDGGWMPVEFLPLSFVVMAGEGLLQLVGLMTFLSQGWSNGRVRSPFHRVIMSGNEERYSPRLFTFISGTIDVSEELVDHKHPRQFKPFNHLGFVDFYMENSGLEDEAKYKSLLGVGHGGYNTLECQGGTQSLVQLVVVEDLVLAILLGTRIPGNRMGLLDHVIVVRDGTLFSNVLTLLARNARYHKVAAGFNGIAAESSFRVQRYEENVDDPINYASRSIFADANVKVDPLLSKAAVICGGLKIKDAM</sequence>
<dbReference type="AlphaFoldDB" id="A0AA88RJQ4"/>
<reference evidence="2" key="1">
    <citation type="submission" date="2022-12" db="EMBL/GenBank/DDBJ databases">
        <title>Draft genome assemblies for two species of Escallonia (Escalloniales).</title>
        <authorList>
            <person name="Chanderbali A."/>
            <person name="Dervinis C."/>
            <person name="Anghel I."/>
            <person name="Soltis D."/>
            <person name="Soltis P."/>
            <person name="Zapata F."/>
        </authorList>
    </citation>
    <scope>NUCLEOTIDE SEQUENCE</scope>
    <source>
        <strain evidence="2">UCBG92.1500</strain>
        <tissue evidence="2">Leaf</tissue>
    </source>
</reference>
<dbReference type="Gene3D" id="2.60.120.330">
    <property type="entry name" value="B-lactam Antibiotic, Isopenicillin N Synthase, Chain"/>
    <property type="match status" value="1"/>
</dbReference>
<evidence type="ECO:0000313" key="2">
    <source>
        <dbReference type="EMBL" id="KAK2975775.1"/>
    </source>
</evidence>
<organism evidence="2 3">
    <name type="scientific">Escallonia rubra</name>
    <dbReference type="NCBI Taxonomy" id="112253"/>
    <lineage>
        <taxon>Eukaryota</taxon>
        <taxon>Viridiplantae</taxon>
        <taxon>Streptophyta</taxon>
        <taxon>Embryophyta</taxon>
        <taxon>Tracheophyta</taxon>
        <taxon>Spermatophyta</taxon>
        <taxon>Magnoliopsida</taxon>
        <taxon>eudicotyledons</taxon>
        <taxon>Gunneridae</taxon>
        <taxon>Pentapetalae</taxon>
        <taxon>asterids</taxon>
        <taxon>campanulids</taxon>
        <taxon>Escalloniales</taxon>
        <taxon>Escalloniaceae</taxon>
        <taxon>Escallonia</taxon>
    </lineage>
</organism>
<dbReference type="PANTHER" id="PTHR47990">
    <property type="entry name" value="2-OXOGLUTARATE (2OG) AND FE(II)-DEPENDENT OXYGENASE SUPERFAMILY PROTEIN-RELATED"/>
    <property type="match status" value="1"/>
</dbReference>
<evidence type="ECO:0000259" key="1">
    <source>
        <dbReference type="Pfam" id="PF03171"/>
    </source>
</evidence>
<feature type="domain" description="Isopenicillin N synthase-like Fe(2+) 2OG dioxygenase" evidence="1">
    <location>
        <begin position="63"/>
        <end position="160"/>
    </location>
</feature>
<name>A0AA88RJQ4_9ASTE</name>
<dbReference type="SUPFAM" id="SSF51197">
    <property type="entry name" value="Clavaminate synthase-like"/>
    <property type="match status" value="1"/>
</dbReference>
<dbReference type="InterPro" id="IPR027443">
    <property type="entry name" value="IPNS-like_sf"/>
</dbReference>
<accession>A0AA88RJQ4</accession>
<comment type="caution">
    <text evidence="2">The sequence shown here is derived from an EMBL/GenBank/DDBJ whole genome shotgun (WGS) entry which is preliminary data.</text>
</comment>
<keyword evidence="3" id="KW-1185">Reference proteome</keyword>
<dbReference type="InterPro" id="IPR050231">
    <property type="entry name" value="Iron_ascorbate_oxido_reductase"/>
</dbReference>
<dbReference type="EMBL" id="JAVXUO010002156">
    <property type="protein sequence ID" value="KAK2975775.1"/>
    <property type="molecule type" value="Genomic_DNA"/>
</dbReference>
<dbReference type="InterPro" id="IPR044861">
    <property type="entry name" value="IPNS-like_FE2OG_OXY"/>
</dbReference>
<proteinExistence type="predicted"/>
<dbReference type="Proteomes" id="UP001187471">
    <property type="component" value="Unassembled WGS sequence"/>
</dbReference>
<dbReference type="Pfam" id="PF03171">
    <property type="entry name" value="2OG-FeII_Oxy"/>
    <property type="match status" value="1"/>
</dbReference>
<protein>
    <recommendedName>
        <fullName evidence="1">Isopenicillin N synthase-like Fe(2+) 2OG dioxygenase domain-containing protein</fullName>
    </recommendedName>
</protein>
<evidence type="ECO:0000313" key="3">
    <source>
        <dbReference type="Proteomes" id="UP001187471"/>
    </source>
</evidence>
<gene>
    <name evidence="2" type="ORF">RJ640_014598</name>
</gene>